<dbReference type="AlphaFoldDB" id="A0A016TFN5"/>
<organism evidence="1 2">
    <name type="scientific">Ancylostoma ceylanicum</name>
    <dbReference type="NCBI Taxonomy" id="53326"/>
    <lineage>
        <taxon>Eukaryota</taxon>
        <taxon>Metazoa</taxon>
        <taxon>Ecdysozoa</taxon>
        <taxon>Nematoda</taxon>
        <taxon>Chromadorea</taxon>
        <taxon>Rhabditida</taxon>
        <taxon>Rhabditina</taxon>
        <taxon>Rhabditomorpha</taxon>
        <taxon>Strongyloidea</taxon>
        <taxon>Ancylostomatidae</taxon>
        <taxon>Ancylostomatinae</taxon>
        <taxon>Ancylostoma</taxon>
    </lineage>
</organism>
<evidence type="ECO:0000313" key="2">
    <source>
        <dbReference type="Proteomes" id="UP000024635"/>
    </source>
</evidence>
<comment type="caution">
    <text evidence="1">The sequence shown here is derived from an EMBL/GenBank/DDBJ whole genome shotgun (WGS) entry which is preliminary data.</text>
</comment>
<dbReference type="Proteomes" id="UP000024635">
    <property type="component" value="Unassembled WGS sequence"/>
</dbReference>
<gene>
    <name evidence="1" type="primary">Acey_s0106.g3729</name>
    <name evidence="1" type="ORF">Y032_0106g3729</name>
</gene>
<reference evidence="2" key="1">
    <citation type="journal article" date="2015" name="Nat. Genet.">
        <title>The genome and transcriptome of the zoonotic hookworm Ancylostoma ceylanicum identify infection-specific gene families.</title>
        <authorList>
            <person name="Schwarz E.M."/>
            <person name="Hu Y."/>
            <person name="Antoshechkin I."/>
            <person name="Miller M.M."/>
            <person name="Sternberg P.W."/>
            <person name="Aroian R.V."/>
        </authorList>
    </citation>
    <scope>NUCLEOTIDE SEQUENCE</scope>
    <source>
        <strain evidence="2">HY135</strain>
    </source>
</reference>
<accession>A0A016TFN5</accession>
<dbReference type="EMBL" id="JARK01001442">
    <property type="protein sequence ID" value="EYC01501.1"/>
    <property type="molecule type" value="Genomic_DNA"/>
</dbReference>
<name>A0A016TFN5_9BILA</name>
<proteinExistence type="predicted"/>
<protein>
    <submittedName>
        <fullName evidence="1">Uncharacterized protein</fullName>
    </submittedName>
</protein>
<keyword evidence="2" id="KW-1185">Reference proteome</keyword>
<sequence>MSRRRGAVCGEKITAHQCQCQLTHEDTSTTATSDRQARIPSDLAVWKLWLAKAGIEPSTTCAAVRLLPLHSASHVIERTMGKQANEEANGFSAAQLLCHWLFHSRSTANQRRRDCQRGTKWL</sequence>
<evidence type="ECO:0000313" key="1">
    <source>
        <dbReference type="EMBL" id="EYC01501.1"/>
    </source>
</evidence>